<gene>
    <name evidence="1" type="ORF">C7453_10433</name>
</gene>
<sequence length="126" mass="15209">MVALVIVRDAAFYVDMPDDMRYFRRPDGTQTFIEKDMIFLLPERLKDFRKNLYHVRRVNDPNSALYAPLFQARCVISVAGVDGFDGPNDVFPFYEKIARNKRHYRDYYMLFLFRHQADYRKYCRLC</sequence>
<dbReference type="AlphaFoldDB" id="A0A370G4Y6"/>
<dbReference type="Proteomes" id="UP000254958">
    <property type="component" value="Unassembled WGS sequence"/>
</dbReference>
<organism evidence="1 2">
    <name type="scientific">Gluconacetobacter liquefaciens</name>
    <name type="common">Acetobacter liquefaciens</name>
    <dbReference type="NCBI Taxonomy" id="89584"/>
    <lineage>
        <taxon>Bacteria</taxon>
        <taxon>Pseudomonadati</taxon>
        <taxon>Pseudomonadota</taxon>
        <taxon>Alphaproteobacteria</taxon>
        <taxon>Acetobacterales</taxon>
        <taxon>Acetobacteraceae</taxon>
        <taxon>Gluconacetobacter</taxon>
    </lineage>
</organism>
<proteinExistence type="predicted"/>
<evidence type="ECO:0000313" key="2">
    <source>
        <dbReference type="Proteomes" id="UP000254958"/>
    </source>
</evidence>
<keyword evidence="2" id="KW-1185">Reference proteome</keyword>
<dbReference type="RefSeq" id="WP_245948932.1">
    <property type="nucleotide sequence ID" value="NZ_BJMI01000016.1"/>
</dbReference>
<protein>
    <submittedName>
        <fullName evidence="1">Uncharacterized protein</fullName>
    </submittedName>
</protein>
<reference evidence="1 2" key="1">
    <citation type="submission" date="2018-07" db="EMBL/GenBank/DDBJ databases">
        <title>Genomic Encyclopedia of Type Strains, Phase IV (KMG-IV): sequencing the most valuable type-strain genomes for metagenomic binning, comparative biology and taxonomic classification.</title>
        <authorList>
            <person name="Goeker M."/>
        </authorList>
    </citation>
    <scope>NUCLEOTIDE SEQUENCE [LARGE SCALE GENOMIC DNA]</scope>
    <source>
        <strain evidence="1 2">DSM 5603</strain>
    </source>
</reference>
<accession>A0A370G4Y6</accession>
<name>A0A370G4Y6_GLULI</name>
<comment type="caution">
    <text evidence="1">The sequence shown here is derived from an EMBL/GenBank/DDBJ whole genome shotgun (WGS) entry which is preliminary data.</text>
</comment>
<dbReference type="EMBL" id="QQAW01000004">
    <property type="protein sequence ID" value="RDI38096.1"/>
    <property type="molecule type" value="Genomic_DNA"/>
</dbReference>
<evidence type="ECO:0000313" key="1">
    <source>
        <dbReference type="EMBL" id="RDI38096.1"/>
    </source>
</evidence>